<evidence type="ECO:0000313" key="2">
    <source>
        <dbReference type="Proteomes" id="UP001229421"/>
    </source>
</evidence>
<reference evidence="1" key="1">
    <citation type="journal article" date="2023" name="bioRxiv">
        <title>Improved chromosome-level genome assembly for marigold (Tagetes erecta).</title>
        <authorList>
            <person name="Jiang F."/>
            <person name="Yuan L."/>
            <person name="Wang S."/>
            <person name="Wang H."/>
            <person name="Xu D."/>
            <person name="Wang A."/>
            <person name="Fan W."/>
        </authorList>
    </citation>
    <scope>NUCLEOTIDE SEQUENCE</scope>
    <source>
        <strain evidence="1">WSJ</strain>
        <tissue evidence="1">Leaf</tissue>
    </source>
</reference>
<sequence>MNMKKLEKSRRVLPCADDDGNFMCFICNKYLPSAKKLYHHMSDECYLSWPKILPEEKDLKHCSKIIIQYTFVDPIPSYSHDDEDDSDVGRDAVDLTKVLPQWNVTKNKRGRPSVLLHSKNDDVDQTTKKCKVVEAVDTKIDVVLPEVVAEEAEMVAGDGGNVGFDFDLNK</sequence>
<keyword evidence="2" id="KW-1185">Reference proteome</keyword>
<dbReference type="EMBL" id="JAUHHV010000001">
    <property type="protein sequence ID" value="KAK1440160.1"/>
    <property type="molecule type" value="Genomic_DNA"/>
</dbReference>
<proteinExistence type="predicted"/>
<protein>
    <submittedName>
        <fullName evidence="1">Uncharacterized protein</fullName>
    </submittedName>
</protein>
<comment type="caution">
    <text evidence="1">The sequence shown here is derived from an EMBL/GenBank/DDBJ whole genome shotgun (WGS) entry which is preliminary data.</text>
</comment>
<evidence type="ECO:0000313" key="1">
    <source>
        <dbReference type="EMBL" id="KAK1440160.1"/>
    </source>
</evidence>
<name>A0AAD8P5Z6_TARER</name>
<organism evidence="1 2">
    <name type="scientific">Tagetes erecta</name>
    <name type="common">African marigold</name>
    <dbReference type="NCBI Taxonomy" id="13708"/>
    <lineage>
        <taxon>Eukaryota</taxon>
        <taxon>Viridiplantae</taxon>
        <taxon>Streptophyta</taxon>
        <taxon>Embryophyta</taxon>
        <taxon>Tracheophyta</taxon>
        <taxon>Spermatophyta</taxon>
        <taxon>Magnoliopsida</taxon>
        <taxon>eudicotyledons</taxon>
        <taxon>Gunneridae</taxon>
        <taxon>Pentapetalae</taxon>
        <taxon>asterids</taxon>
        <taxon>campanulids</taxon>
        <taxon>Asterales</taxon>
        <taxon>Asteraceae</taxon>
        <taxon>Asteroideae</taxon>
        <taxon>Heliantheae alliance</taxon>
        <taxon>Tageteae</taxon>
        <taxon>Tagetes</taxon>
    </lineage>
</organism>
<accession>A0AAD8P5Z6</accession>
<dbReference type="Proteomes" id="UP001229421">
    <property type="component" value="Unassembled WGS sequence"/>
</dbReference>
<dbReference type="AlphaFoldDB" id="A0AAD8P5Z6"/>
<gene>
    <name evidence="1" type="ORF">QVD17_05985</name>
</gene>